<dbReference type="EMBL" id="LN483332">
    <property type="protein sequence ID" value="CED85175.1"/>
    <property type="molecule type" value="Genomic_DNA"/>
</dbReference>
<proteinExistence type="predicted"/>
<protein>
    <submittedName>
        <fullName evidence="1">Uncharacterized protein</fullName>
    </submittedName>
</protein>
<name>A0A0F7SWZ2_PHARH</name>
<reference evidence="1" key="1">
    <citation type="submission" date="2014-08" db="EMBL/GenBank/DDBJ databases">
        <authorList>
            <person name="Sharma Rahul"/>
            <person name="Thines Marco"/>
        </authorList>
    </citation>
    <scope>NUCLEOTIDE SEQUENCE</scope>
</reference>
<accession>A0A0F7SWZ2</accession>
<evidence type="ECO:0000313" key="1">
    <source>
        <dbReference type="EMBL" id="CED85175.1"/>
    </source>
</evidence>
<organism evidence="1">
    <name type="scientific">Phaffia rhodozyma</name>
    <name type="common">Yeast</name>
    <name type="synonym">Xanthophyllomyces dendrorhous</name>
    <dbReference type="NCBI Taxonomy" id="264483"/>
    <lineage>
        <taxon>Eukaryota</taxon>
        <taxon>Fungi</taxon>
        <taxon>Dikarya</taxon>
        <taxon>Basidiomycota</taxon>
        <taxon>Agaricomycotina</taxon>
        <taxon>Tremellomycetes</taxon>
        <taxon>Cystofilobasidiales</taxon>
        <taxon>Mrakiaceae</taxon>
        <taxon>Phaffia</taxon>
    </lineage>
</organism>
<sequence length="77" mass="8639">MSSATHSFDGAFDLRKVMKVMKPVNAALFVVWVGTCYVATAAENRKLNETRAKYDLPPQAPPKSFFTFAKWNPDAKE</sequence>
<dbReference type="AlphaFoldDB" id="A0A0F7SWZ2"/>